<proteinExistence type="predicted"/>
<accession>X1I5U2</accession>
<evidence type="ECO:0000313" key="1">
    <source>
        <dbReference type="EMBL" id="GAH77052.1"/>
    </source>
</evidence>
<name>X1I5U2_9ZZZZ</name>
<comment type="caution">
    <text evidence="1">The sequence shown here is derived from an EMBL/GenBank/DDBJ whole genome shotgun (WGS) entry which is preliminary data.</text>
</comment>
<dbReference type="EMBL" id="BARU01040317">
    <property type="protein sequence ID" value="GAH77052.1"/>
    <property type="molecule type" value="Genomic_DNA"/>
</dbReference>
<sequence length="89" mass="10559">MKRRDFLKLLGVVIVAPSVAIVAIKAKPEQHKNDKISKEMLKKFRMAFKNTKFKRPMNKKFIIIYDEFDYTTINFICKNSRRSGFMNIK</sequence>
<gene>
    <name evidence="1" type="ORF">S03H2_62349</name>
</gene>
<reference evidence="1" key="1">
    <citation type="journal article" date="2014" name="Front. Microbiol.">
        <title>High frequency of phylogenetically diverse reductive dehalogenase-homologous genes in deep subseafloor sedimentary metagenomes.</title>
        <authorList>
            <person name="Kawai M."/>
            <person name="Futagami T."/>
            <person name="Toyoda A."/>
            <person name="Takaki Y."/>
            <person name="Nishi S."/>
            <person name="Hori S."/>
            <person name="Arai W."/>
            <person name="Tsubouchi T."/>
            <person name="Morono Y."/>
            <person name="Uchiyama I."/>
            <person name="Ito T."/>
            <person name="Fujiyama A."/>
            <person name="Inagaki F."/>
            <person name="Takami H."/>
        </authorList>
    </citation>
    <scope>NUCLEOTIDE SEQUENCE</scope>
    <source>
        <strain evidence="1">Expedition CK06-06</strain>
    </source>
</reference>
<dbReference type="AlphaFoldDB" id="X1I5U2"/>
<protein>
    <submittedName>
        <fullName evidence="1">Uncharacterized protein</fullName>
    </submittedName>
</protein>
<organism evidence="1">
    <name type="scientific">marine sediment metagenome</name>
    <dbReference type="NCBI Taxonomy" id="412755"/>
    <lineage>
        <taxon>unclassified sequences</taxon>
        <taxon>metagenomes</taxon>
        <taxon>ecological metagenomes</taxon>
    </lineage>
</organism>